<dbReference type="RefSeq" id="WP_110265024.1">
    <property type="nucleotide sequence ID" value="NZ_CAWNXA010000004.1"/>
</dbReference>
<dbReference type="Pfam" id="PF17874">
    <property type="entry name" value="TPR_MalT"/>
    <property type="match status" value="1"/>
</dbReference>
<dbReference type="InterPro" id="IPR000792">
    <property type="entry name" value="Tscrpt_reg_LuxR_C"/>
</dbReference>
<dbReference type="InterPro" id="IPR016032">
    <property type="entry name" value="Sig_transdc_resp-reg_C-effctor"/>
</dbReference>
<comment type="caution">
    <text evidence="5">The sequence shown here is derived from an EMBL/GenBank/DDBJ whole genome shotgun (WGS) entry which is preliminary data.</text>
</comment>
<protein>
    <submittedName>
        <fullName evidence="5">LuxR family maltose regulon positive regulatory protein</fullName>
    </submittedName>
</protein>
<reference evidence="5 6" key="1">
    <citation type="submission" date="2018-04" db="EMBL/GenBank/DDBJ databases">
        <title>Genomic Encyclopedia of Type Strains, Phase IV (KMG-IV): sequencing the most valuable type-strain genomes for metagenomic binning, comparative biology and taxonomic classification.</title>
        <authorList>
            <person name="Goeker M."/>
        </authorList>
    </citation>
    <scope>NUCLEOTIDE SEQUENCE [LARGE SCALE GENOMIC DNA]</scope>
    <source>
        <strain evidence="5 6">DSM 104150</strain>
    </source>
</reference>
<dbReference type="AlphaFoldDB" id="A0A318EII6"/>
<dbReference type="SUPFAM" id="SSF52540">
    <property type="entry name" value="P-loop containing nucleoside triphosphate hydrolases"/>
    <property type="match status" value="1"/>
</dbReference>
<gene>
    <name evidence="5" type="ORF">C8D93_104232</name>
</gene>
<dbReference type="InterPro" id="IPR049945">
    <property type="entry name" value="AAA_22"/>
</dbReference>
<proteinExistence type="predicted"/>
<dbReference type="Gene3D" id="1.10.10.10">
    <property type="entry name" value="Winged helix-like DNA-binding domain superfamily/Winged helix DNA-binding domain"/>
    <property type="match status" value="1"/>
</dbReference>
<dbReference type="Pfam" id="PF25873">
    <property type="entry name" value="WHD_MalT"/>
    <property type="match status" value="1"/>
</dbReference>
<dbReference type="PRINTS" id="PR00038">
    <property type="entry name" value="HTHLUXR"/>
</dbReference>
<dbReference type="InterPro" id="IPR011990">
    <property type="entry name" value="TPR-like_helical_dom_sf"/>
</dbReference>
<dbReference type="EMBL" id="QICN01000004">
    <property type="protein sequence ID" value="PXV68534.1"/>
    <property type="molecule type" value="Genomic_DNA"/>
</dbReference>
<evidence type="ECO:0000256" key="2">
    <source>
        <dbReference type="ARBA" id="ARBA00023125"/>
    </source>
</evidence>
<dbReference type="InterPro" id="IPR027417">
    <property type="entry name" value="P-loop_NTPase"/>
</dbReference>
<dbReference type="GO" id="GO:0016887">
    <property type="term" value="F:ATP hydrolysis activity"/>
    <property type="evidence" value="ECO:0007669"/>
    <property type="project" value="InterPro"/>
</dbReference>
<dbReference type="GO" id="GO:0003677">
    <property type="term" value="F:DNA binding"/>
    <property type="evidence" value="ECO:0007669"/>
    <property type="project" value="UniProtKB-KW"/>
</dbReference>
<evidence type="ECO:0000256" key="1">
    <source>
        <dbReference type="ARBA" id="ARBA00023015"/>
    </source>
</evidence>
<feature type="domain" description="HTH luxR-type" evidence="4">
    <location>
        <begin position="847"/>
        <end position="912"/>
    </location>
</feature>
<dbReference type="PROSITE" id="PS50043">
    <property type="entry name" value="HTH_LUXR_2"/>
    <property type="match status" value="1"/>
</dbReference>
<sequence length="915" mass="102716">MQGSPRRRNAAIDSVAAGIANDPQYGGAEGALRTHVLRHEPLERLKQHQRVPLVIVRGPAGFGKTTLLRQYSQFRADQGDRIAWARMDAQATDTTQFLRLLCDAVDGFDEHQRQRRVRSDPRPPTLQNLARTLQRIDGAGLVVVDNFEQAFTDGLEGVLAQIVRLLPSGVQLCLGTRVLPGGRLAGLQLREQVVIVDEDELRFRPAESHEFFREFADLSPREIDDIHASTDGWPAALQCYRLCLRRGRRHRSLARAGKGVTSDLIDFLATEVFEHLATDLQAALFDLSVPEKISSSLVEHLTGVEDGEQLIRRIERAGLFLANTDLEGRWYRFHNLFRRFLLARMRREVSEAELRQRHRCVADWYAEHGYREEAIQHAIEAGDHPRALDLLTGVIDHLLAQERLALIERYVDALPVELMLDCENVASAAIIAYGYRRAFDKANRLIEARAQRLGANGDAHARAVHDYAQLFVLAAQDRIQELGERALDASTRLDERDGFQYAVTLNARAMQLCAQSDFEQARGLLLRARPLHDRDGFLFGQAYQEAIYSMTLSAEAHIAEAVRGLGAALRRTEEEAHGSVTAGSVLAMYLADGYYEQNRIPEAETLLNEYGPLAEKQVIVDSLGVMYLVQARIAMNRGDAAAAEHVLERALYAGYQHGFQRLVGYAQAERVRLSTLGGDLDLAERRLREFDVARFSADAALMFHAGETEAHTVTWARLMIRLGRLSEARTELQWALRIARSRRRRRRELKLLVMLALAHQAEGHANLARRALLDALEIGLPRQFVRALLDEGPPALALLRDLRRCFDTLPDIARQEAVLADLDHLLAEAGEPGPSLLRPVAPPLDAQGGLLESLTNKERRLLTYVAMGLSNKDLAERLSVSTNTVKWHLRNIFEKLQINNRMQAVAVARQLGLVE</sequence>
<keyword evidence="3" id="KW-0804">Transcription</keyword>
<name>A0A318EII6_9GAMM</name>
<dbReference type="CDD" id="cd06170">
    <property type="entry name" value="LuxR_C_like"/>
    <property type="match status" value="1"/>
</dbReference>
<keyword evidence="2" id="KW-0238">DNA-binding</keyword>
<dbReference type="OrthoDB" id="1123107at2"/>
<dbReference type="Pfam" id="PF00196">
    <property type="entry name" value="GerE"/>
    <property type="match status" value="1"/>
</dbReference>
<evidence type="ECO:0000313" key="5">
    <source>
        <dbReference type="EMBL" id="PXV68534.1"/>
    </source>
</evidence>
<accession>A0A318EII6</accession>
<dbReference type="Pfam" id="PF13401">
    <property type="entry name" value="AAA_22"/>
    <property type="match status" value="1"/>
</dbReference>
<organism evidence="5 6">
    <name type="scientific">Sinimarinibacterium flocculans</name>
    <dbReference type="NCBI Taxonomy" id="985250"/>
    <lineage>
        <taxon>Bacteria</taxon>
        <taxon>Pseudomonadati</taxon>
        <taxon>Pseudomonadota</taxon>
        <taxon>Gammaproteobacteria</taxon>
        <taxon>Nevskiales</taxon>
        <taxon>Nevskiaceae</taxon>
        <taxon>Sinimarinibacterium</taxon>
    </lineage>
</organism>
<dbReference type="PANTHER" id="PTHR44688">
    <property type="entry name" value="DNA-BINDING TRANSCRIPTIONAL ACTIVATOR DEVR_DOSR"/>
    <property type="match status" value="1"/>
</dbReference>
<dbReference type="SUPFAM" id="SSF46894">
    <property type="entry name" value="C-terminal effector domain of the bipartite response regulators"/>
    <property type="match status" value="1"/>
</dbReference>
<keyword evidence="6" id="KW-1185">Reference proteome</keyword>
<dbReference type="Gene3D" id="3.40.50.300">
    <property type="entry name" value="P-loop containing nucleotide triphosphate hydrolases"/>
    <property type="match status" value="1"/>
</dbReference>
<dbReference type="InterPro" id="IPR041617">
    <property type="entry name" value="TPR_MalT"/>
</dbReference>
<dbReference type="InterPro" id="IPR059106">
    <property type="entry name" value="WHD_MalT"/>
</dbReference>
<evidence type="ECO:0000313" key="6">
    <source>
        <dbReference type="Proteomes" id="UP000248330"/>
    </source>
</evidence>
<dbReference type="PANTHER" id="PTHR44688:SF16">
    <property type="entry name" value="DNA-BINDING TRANSCRIPTIONAL ACTIVATOR DEVR_DOSR"/>
    <property type="match status" value="1"/>
</dbReference>
<evidence type="ECO:0000259" key="4">
    <source>
        <dbReference type="PROSITE" id="PS50043"/>
    </source>
</evidence>
<dbReference type="SMART" id="SM00421">
    <property type="entry name" value="HTH_LUXR"/>
    <property type="match status" value="1"/>
</dbReference>
<dbReference type="InterPro" id="IPR036388">
    <property type="entry name" value="WH-like_DNA-bd_sf"/>
</dbReference>
<dbReference type="GO" id="GO:0006355">
    <property type="term" value="P:regulation of DNA-templated transcription"/>
    <property type="evidence" value="ECO:0007669"/>
    <property type="project" value="InterPro"/>
</dbReference>
<dbReference type="Proteomes" id="UP000248330">
    <property type="component" value="Unassembled WGS sequence"/>
</dbReference>
<dbReference type="Gene3D" id="1.25.40.10">
    <property type="entry name" value="Tetratricopeptide repeat domain"/>
    <property type="match status" value="1"/>
</dbReference>
<evidence type="ECO:0000256" key="3">
    <source>
        <dbReference type="ARBA" id="ARBA00023163"/>
    </source>
</evidence>
<keyword evidence="1" id="KW-0805">Transcription regulation</keyword>